<dbReference type="Pfam" id="PF00271">
    <property type="entry name" value="Helicase_C"/>
    <property type="match status" value="1"/>
</dbReference>
<comment type="similarity">
    <text evidence="1 7">Belongs to the helicase family. RecQ subfamily.</text>
</comment>
<dbReference type="GO" id="GO:0003676">
    <property type="term" value="F:nucleic acid binding"/>
    <property type="evidence" value="ECO:0007669"/>
    <property type="project" value="InterPro"/>
</dbReference>
<feature type="region of interest" description="Disordered" evidence="8">
    <location>
        <begin position="483"/>
        <end position="519"/>
    </location>
</feature>
<evidence type="ECO:0000259" key="9">
    <source>
        <dbReference type="PROSITE" id="PS51192"/>
    </source>
</evidence>
<dbReference type="Gene3D" id="3.40.50.300">
    <property type="entry name" value="P-loop containing nucleotide triphosphate hydrolases"/>
    <property type="match status" value="2"/>
</dbReference>
<dbReference type="GO" id="GO:0009378">
    <property type="term" value="F:four-way junction helicase activity"/>
    <property type="evidence" value="ECO:0007669"/>
    <property type="project" value="TreeGrafter"/>
</dbReference>
<comment type="subcellular location">
    <subcellularLocation>
        <location evidence="7">Nucleus</location>
    </subcellularLocation>
</comment>
<dbReference type="EC" id="5.6.2.4" evidence="7"/>
<keyword evidence="7" id="KW-0539">Nucleus</keyword>
<dbReference type="InterPro" id="IPR011545">
    <property type="entry name" value="DEAD/DEAH_box_helicase_dom"/>
</dbReference>
<comment type="caution">
    <text evidence="11">The sequence shown here is derived from an EMBL/GenBank/DDBJ whole genome shotgun (WGS) entry which is preliminary data.</text>
</comment>
<evidence type="ECO:0000259" key="10">
    <source>
        <dbReference type="PROSITE" id="PS51194"/>
    </source>
</evidence>
<dbReference type="GO" id="GO:0016787">
    <property type="term" value="F:hydrolase activity"/>
    <property type="evidence" value="ECO:0007669"/>
    <property type="project" value="UniProtKB-KW"/>
</dbReference>
<feature type="domain" description="Helicase C-terminal" evidence="10">
    <location>
        <begin position="235"/>
        <end position="401"/>
    </location>
</feature>
<dbReference type="Pfam" id="PF00270">
    <property type="entry name" value="DEAD"/>
    <property type="match status" value="1"/>
</dbReference>
<evidence type="ECO:0000256" key="2">
    <source>
        <dbReference type="ARBA" id="ARBA00022741"/>
    </source>
</evidence>
<dbReference type="GO" id="GO:0005694">
    <property type="term" value="C:chromosome"/>
    <property type="evidence" value="ECO:0007669"/>
    <property type="project" value="TreeGrafter"/>
</dbReference>
<reference evidence="11 12" key="1">
    <citation type="journal article" name="Sci. Rep.">
        <title>Telomere-to-telomere assembled and centromere annotated genomes of the two main subspecies of the button mushroom Agaricus bisporus reveal especially polymorphic chromosome ends.</title>
        <authorList>
            <person name="Sonnenberg A.S.M."/>
            <person name="Sedaghat-Telgerd N."/>
            <person name="Lavrijssen B."/>
            <person name="Ohm R.A."/>
            <person name="Hendrickx P.M."/>
            <person name="Scholtmeijer K."/>
            <person name="Baars J.J.P."/>
            <person name="van Peer A."/>
        </authorList>
    </citation>
    <scope>NUCLEOTIDE SEQUENCE [LARGE SCALE GENOMIC DNA]</scope>
    <source>
        <strain evidence="11 12">H119_p4</strain>
    </source>
</reference>
<dbReference type="SMART" id="SM00490">
    <property type="entry name" value="HELICc"/>
    <property type="match status" value="1"/>
</dbReference>
<protein>
    <recommendedName>
        <fullName evidence="7">ATP-dependent DNA helicase</fullName>
        <ecNumber evidence="7">5.6.2.4</ecNumber>
    </recommendedName>
</protein>
<evidence type="ECO:0000313" key="11">
    <source>
        <dbReference type="EMBL" id="KAF7768291.1"/>
    </source>
</evidence>
<dbReference type="FunFam" id="3.40.50.300:FF:001389">
    <property type="entry name" value="ATP-dependent DNA helicase RecQ"/>
    <property type="match status" value="1"/>
</dbReference>
<evidence type="ECO:0000313" key="12">
    <source>
        <dbReference type="Proteomes" id="UP000629468"/>
    </source>
</evidence>
<proteinExistence type="inferred from homology"/>
<evidence type="ECO:0000256" key="8">
    <source>
        <dbReference type="SAM" id="MobiDB-lite"/>
    </source>
</evidence>
<dbReference type="PANTHER" id="PTHR13710:SF152">
    <property type="entry name" value="ATP-DEPENDENT DNA HELICASE Q5"/>
    <property type="match status" value="1"/>
</dbReference>
<evidence type="ECO:0000256" key="6">
    <source>
        <dbReference type="ARBA" id="ARBA00034617"/>
    </source>
</evidence>
<evidence type="ECO:0000256" key="3">
    <source>
        <dbReference type="ARBA" id="ARBA00022801"/>
    </source>
</evidence>
<comment type="catalytic activity">
    <reaction evidence="6 7">
        <text>Couples ATP hydrolysis with the unwinding of duplex DNA by translocating in the 3'-5' direction.</text>
        <dbReference type="EC" id="5.6.2.4"/>
    </reaction>
</comment>
<name>A0A8H7EZ49_AGABI</name>
<dbReference type="NCBIfam" id="TIGR00614">
    <property type="entry name" value="recQ_fam"/>
    <property type="match status" value="1"/>
</dbReference>
<dbReference type="GO" id="GO:0005737">
    <property type="term" value="C:cytoplasm"/>
    <property type="evidence" value="ECO:0007669"/>
    <property type="project" value="TreeGrafter"/>
</dbReference>
<accession>A0A8H7EZ49</accession>
<evidence type="ECO:0000256" key="5">
    <source>
        <dbReference type="ARBA" id="ARBA00022840"/>
    </source>
</evidence>
<dbReference type="InterPro" id="IPR004589">
    <property type="entry name" value="DNA_helicase_ATP-dep_RecQ"/>
</dbReference>
<sequence length="748" mass="84451">MQQPLNGYENVLKRVFGHTEFRGKQQDVIEAAIAGRDVFVLAPTGMGKSLCFQLPAVTAETGVTLVISPLCALMVNQVEKLRAKGIAVVAWNSDTDIEERQTFEKDLLSASPQTRLLYISPERYATSNCIRLLDSIYKKRRLNRFVIDEAHCISEWGHSFRSDYRGLGKFRDRYSDVPIMALTATATPVVQRDILYSLKIDKNDVFYAVHPFNRENLFYEVRYMSLLDSQTRKQHIFDYINLLHQRRKRPSSGIIYCRAKATCDDVSDFLRRNGLNAQSYHSGISQGVLKQTLKKWSAGGNGGQKTIDVVVATIAFGLGIDKDDVRYVIHYDLPTSFEGYYQETGRAGRDGQPSKCILYYSREDALGIRERVTTSKPNRINDGFQGPSPTQRAKSSIDELIQYAENVATCRHIGICRYFGEDVDESKPDTVESLCDSMCDVCKYSDKTKKRITVLTPRDEVQIFRRQRQRPCQETSENLPEANKVIPFPVNGGIDTGENKRRNDAADPPGPPRATKKVKTGHISILKTLPFRSINRLKKPFKSPLLTKDVNSHISNSRSVILSESGGSDFTAEVQGEPDIETGSGMEEYTDSALGVEANERDYCQKKLDSVPEDELESQFFATDVELENSISTKLPLPHRMKGFATIRRSMCSLKRRALRDLAHFNPNIDQWEKILQDSAREAEFAALSLSSTSNGYNILIRRTARAVSHLANPEHGQDEDVLGDAQDMMDIIRRHCEIWQNKAIQGV</sequence>
<dbReference type="GO" id="GO:0005524">
    <property type="term" value="F:ATP binding"/>
    <property type="evidence" value="ECO:0007669"/>
    <property type="project" value="UniProtKB-KW"/>
</dbReference>
<dbReference type="Proteomes" id="UP000629468">
    <property type="component" value="Unassembled WGS sequence"/>
</dbReference>
<keyword evidence="2 7" id="KW-0547">Nucleotide-binding</keyword>
<evidence type="ECO:0000256" key="1">
    <source>
        <dbReference type="ARBA" id="ARBA00005446"/>
    </source>
</evidence>
<dbReference type="PANTHER" id="PTHR13710">
    <property type="entry name" value="DNA HELICASE RECQ FAMILY MEMBER"/>
    <property type="match status" value="1"/>
</dbReference>
<keyword evidence="5 7" id="KW-0067">ATP-binding</keyword>
<dbReference type="SUPFAM" id="SSF52540">
    <property type="entry name" value="P-loop containing nucleoside triphosphate hydrolases"/>
    <property type="match status" value="1"/>
</dbReference>
<dbReference type="InterPro" id="IPR027417">
    <property type="entry name" value="P-loop_NTPase"/>
</dbReference>
<dbReference type="PROSITE" id="PS51194">
    <property type="entry name" value="HELICASE_CTER"/>
    <property type="match status" value="1"/>
</dbReference>
<dbReference type="InterPro" id="IPR001650">
    <property type="entry name" value="Helicase_C-like"/>
</dbReference>
<dbReference type="AlphaFoldDB" id="A0A8H7EZ49"/>
<dbReference type="GO" id="GO:0000724">
    <property type="term" value="P:double-strand break repair via homologous recombination"/>
    <property type="evidence" value="ECO:0007669"/>
    <property type="project" value="TreeGrafter"/>
</dbReference>
<organism evidence="11 12">
    <name type="scientific">Agaricus bisporus var. burnettii</name>
    <dbReference type="NCBI Taxonomy" id="192524"/>
    <lineage>
        <taxon>Eukaryota</taxon>
        <taxon>Fungi</taxon>
        <taxon>Dikarya</taxon>
        <taxon>Basidiomycota</taxon>
        <taxon>Agaricomycotina</taxon>
        <taxon>Agaricomycetes</taxon>
        <taxon>Agaricomycetidae</taxon>
        <taxon>Agaricales</taxon>
        <taxon>Agaricineae</taxon>
        <taxon>Agaricaceae</taxon>
        <taxon>Agaricus</taxon>
    </lineage>
</organism>
<dbReference type="GO" id="GO:0043138">
    <property type="term" value="F:3'-5' DNA helicase activity"/>
    <property type="evidence" value="ECO:0007669"/>
    <property type="project" value="UniProtKB-EC"/>
</dbReference>
<evidence type="ECO:0000256" key="7">
    <source>
        <dbReference type="RuleBase" id="RU364117"/>
    </source>
</evidence>
<gene>
    <name evidence="11" type="ORF">Agabi119p4_7534</name>
</gene>
<keyword evidence="4 7" id="KW-0347">Helicase</keyword>
<feature type="domain" description="Helicase ATP-binding" evidence="9">
    <location>
        <begin position="29"/>
        <end position="204"/>
    </location>
</feature>
<keyword evidence="3 7" id="KW-0378">Hydrolase</keyword>
<dbReference type="Pfam" id="PF16124">
    <property type="entry name" value="RecQ_Zn_bind"/>
    <property type="match status" value="1"/>
</dbReference>
<dbReference type="EMBL" id="JABXXO010000010">
    <property type="protein sequence ID" value="KAF7768291.1"/>
    <property type="molecule type" value="Genomic_DNA"/>
</dbReference>
<comment type="catalytic activity">
    <reaction evidence="7">
        <text>ATP + H2O = ADP + phosphate + H(+)</text>
        <dbReference type="Rhea" id="RHEA:13065"/>
        <dbReference type="ChEBI" id="CHEBI:15377"/>
        <dbReference type="ChEBI" id="CHEBI:15378"/>
        <dbReference type="ChEBI" id="CHEBI:30616"/>
        <dbReference type="ChEBI" id="CHEBI:43474"/>
        <dbReference type="ChEBI" id="CHEBI:456216"/>
    </reaction>
</comment>
<dbReference type="CDD" id="cd17920">
    <property type="entry name" value="DEXHc_RecQ"/>
    <property type="match status" value="1"/>
</dbReference>
<dbReference type="PROSITE" id="PS51192">
    <property type="entry name" value="HELICASE_ATP_BIND_1"/>
    <property type="match status" value="1"/>
</dbReference>
<dbReference type="InterPro" id="IPR014001">
    <property type="entry name" value="Helicase_ATP-bd"/>
</dbReference>
<evidence type="ECO:0000256" key="4">
    <source>
        <dbReference type="ARBA" id="ARBA00022806"/>
    </source>
</evidence>
<dbReference type="InterPro" id="IPR032284">
    <property type="entry name" value="RecQ_Zn-bd"/>
</dbReference>
<dbReference type="SMART" id="SM00487">
    <property type="entry name" value="DEXDc"/>
    <property type="match status" value="1"/>
</dbReference>
<dbReference type="GO" id="GO:0005634">
    <property type="term" value="C:nucleus"/>
    <property type="evidence" value="ECO:0007669"/>
    <property type="project" value="UniProtKB-SubCell"/>
</dbReference>